<keyword evidence="3" id="KW-1185">Reference proteome</keyword>
<dbReference type="EMBL" id="CAMPGE010019726">
    <property type="protein sequence ID" value="CAI2378040.1"/>
    <property type="molecule type" value="Genomic_DNA"/>
</dbReference>
<evidence type="ECO:0000313" key="3">
    <source>
        <dbReference type="Proteomes" id="UP001295684"/>
    </source>
</evidence>
<sequence length="262" mass="30544">MKDKEFKSYCVFKGDPIFDLIRSNIFNEMNSHEVGTKGKKNTILGKKDQTQGDQIFSEMLTFDNIDFTMRYLNSTLNINQMNITEGSIVLCPFNTSQDRGRQKTLFGRAPIYKKKEDVIFFEPRVRQIDIQYEFDNNPRFDDGVFVSTIKSSKSKSRSRMSTQKSRTRTFTSKNDSSKPNTSFYLNEDDFQAVDKNTKFLAMFGEKGIQEISLADNQKIKLDYNLVYACRRFGYPYVYTLKCMVTKDINYCTAFLKLVRQNS</sequence>
<name>A0AAD1XTN9_EUPCR</name>
<proteinExistence type="predicted"/>
<evidence type="ECO:0000256" key="1">
    <source>
        <dbReference type="SAM" id="MobiDB-lite"/>
    </source>
</evidence>
<organism evidence="2 3">
    <name type="scientific">Euplotes crassus</name>
    <dbReference type="NCBI Taxonomy" id="5936"/>
    <lineage>
        <taxon>Eukaryota</taxon>
        <taxon>Sar</taxon>
        <taxon>Alveolata</taxon>
        <taxon>Ciliophora</taxon>
        <taxon>Intramacronucleata</taxon>
        <taxon>Spirotrichea</taxon>
        <taxon>Hypotrichia</taxon>
        <taxon>Euplotida</taxon>
        <taxon>Euplotidae</taxon>
        <taxon>Moneuplotes</taxon>
    </lineage>
</organism>
<feature type="region of interest" description="Disordered" evidence="1">
    <location>
        <begin position="155"/>
        <end position="178"/>
    </location>
</feature>
<evidence type="ECO:0000313" key="2">
    <source>
        <dbReference type="EMBL" id="CAI2378040.1"/>
    </source>
</evidence>
<accession>A0AAD1XTN9</accession>
<gene>
    <name evidence="2" type="ORF">ECRASSUSDP1_LOCUS19431</name>
</gene>
<protein>
    <submittedName>
        <fullName evidence="2">Uncharacterized protein</fullName>
    </submittedName>
</protein>
<comment type="caution">
    <text evidence="2">The sequence shown here is derived from an EMBL/GenBank/DDBJ whole genome shotgun (WGS) entry which is preliminary data.</text>
</comment>
<dbReference type="AlphaFoldDB" id="A0AAD1XTN9"/>
<dbReference type="Proteomes" id="UP001295684">
    <property type="component" value="Unassembled WGS sequence"/>
</dbReference>
<reference evidence="2" key="1">
    <citation type="submission" date="2023-07" db="EMBL/GenBank/DDBJ databases">
        <authorList>
            <consortium name="AG Swart"/>
            <person name="Singh M."/>
            <person name="Singh A."/>
            <person name="Seah K."/>
            <person name="Emmerich C."/>
        </authorList>
    </citation>
    <scope>NUCLEOTIDE SEQUENCE</scope>
    <source>
        <strain evidence="2">DP1</strain>
    </source>
</reference>